<evidence type="ECO:0000313" key="2">
    <source>
        <dbReference type="EMBL" id="QLL58361.1"/>
    </source>
</evidence>
<dbReference type="PANTHER" id="PTHR43581:SF4">
    <property type="entry name" value="ATP_GTP PHOSPHATASE"/>
    <property type="match status" value="1"/>
</dbReference>
<dbReference type="InterPro" id="IPR027417">
    <property type="entry name" value="P-loop_NTPase"/>
</dbReference>
<organism evidence="2 3">
    <name type="scientific">Empedobacter falsenii</name>
    <dbReference type="NCBI Taxonomy" id="343874"/>
    <lineage>
        <taxon>Bacteria</taxon>
        <taxon>Pseudomonadati</taxon>
        <taxon>Bacteroidota</taxon>
        <taxon>Flavobacteriia</taxon>
        <taxon>Flavobacteriales</taxon>
        <taxon>Weeksellaceae</taxon>
        <taxon>Empedobacter</taxon>
    </lineage>
</organism>
<dbReference type="Gene3D" id="3.40.50.300">
    <property type="entry name" value="P-loop containing nucleotide triphosphate hydrolases"/>
    <property type="match status" value="1"/>
</dbReference>
<dbReference type="RefSeq" id="WP_180904533.1">
    <property type="nucleotide sequence ID" value="NZ_CP040908.1"/>
</dbReference>
<dbReference type="CDD" id="cd00267">
    <property type="entry name" value="ABC_ATPase"/>
    <property type="match status" value="1"/>
</dbReference>
<name>A0A7H9DUE4_9FLAO</name>
<dbReference type="SUPFAM" id="SSF52540">
    <property type="entry name" value="P-loop containing nucleoside triphosphate hydrolases"/>
    <property type="match status" value="1"/>
</dbReference>
<dbReference type="AlphaFoldDB" id="A0A7H9DUE4"/>
<dbReference type="Proteomes" id="UP000510643">
    <property type="component" value="Chromosome"/>
</dbReference>
<dbReference type="InterPro" id="IPR041685">
    <property type="entry name" value="AAA_GajA/Old/RecF-like"/>
</dbReference>
<evidence type="ECO:0000259" key="1">
    <source>
        <dbReference type="Pfam" id="PF13175"/>
    </source>
</evidence>
<accession>A0A7H9DUE4</accession>
<evidence type="ECO:0000313" key="3">
    <source>
        <dbReference type="Proteomes" id="UP000510643"/>
    </source>
</evidence>
<gene>
    <name evidence="2" type="ORF">FH779_09805</name>
</gene>
<dbReference type="EMBL" id="CP040908">
    <property type="protein sequence ID" value="QLL58361.1"/>
    <property type="molecule type" value="Genomic_DNA"/>
</dbReference>
<dbReference type="InterPro" id="IPR051396">
    <property type="entry name" value="Bact_Antivir_Def_Nuclease"/>
</dbReference>
<sequence length="520" mass="61382">MRIDKVQIKAYKNLTDFEIDIDEEKMITVLLGQNATGKSNFIEALVLIFKHLDLNTETKRSYPNFEYKIKYQIKNTMIEVVFENKKYAITVDGKSLSLKEFFTVENKKQFQPKYVFTYYSGISNKLKEHFWDHQNTFYDKIIREDFNKSEIDELRKLFYVQLVHSYFVLLGFYTHKTESTNNFLKDVLGIEDINSVLFILKKPEWAKDNEDVFWGAKGLVREFLNILWDLSFAPIYNAERIRKDFREYDSQDRLYLYLKGEQEIESLANHYNTNVELFKALESTYISKLLEEVRIRVQKRNVDQSITFRDLSEGEQQLLTVLGLLKFTKDEDSLILLDEPDTHLNPLWKWHYMKYLEEVVQKPESTQIFINTHDPLVIGSLVKEEVRIFTKTENGTITNQPDVDPKGLGVDNILKSELFGLPSTLDEPTLQKIEKRNRLAIKNANNEASEEELFELNQLHNELQTLGFTNPFNDPLYQKFAVAYQKYEQEEHSTIYSYEQLKKQEEIALSIIDKIEKGQL</sequence>
<dbReference type="PANTHER" id="PTHR43581">
    <property type="entry name" value="ATP/GTP PHOSPHATASE"/>
    <property type="match status" value="1"/>
</dbReference>
<proteinExistence type="predicted"/>
<reference evidence="2 3" key="1">
    <citation type="submission" date="2019-06" db="EMBL/GenBank/DDBJ databases">
        <title>Emergence of pandrug resistant Empedobacter falsenii in China.</title>
        <authorList>
            <person name="Dong N."/>
            <person name="Chen S."/>
            <person name="Zhang R."/>
        </authorList>
    </citation>
    <scope>NUCLEOTIDE SEQUENCE [LARGE SCALE GENOMIC DNA]</scope>
    <source>
        <strain evidence="2 3">1681-1</strain>
    </source>
</reference>
<feature type="domain" description="Endonuclease GajA/Old nuclease/RecF-like AAA" evidence="1">
    <location>
        <begin position="1"/>
        <end position="376"/>
    </location>
</feature>
<keyword evidence="3" id="KW-1185">Reference proteome</keyword>
<protein>
    <recommendedName>
        <fullName evidence="1">Endonuclease GajA/Old nuclease/RecF-like AAA domain-containing protein</fullName>
    </recommendedName>
</protein>
<dbReference type="GeneID" id="78401752"/>
<dbReference type="KEGG" id="efal:FH779_09805"/>
<dbReference type="Pfam" id="PF13175">
    <property type="entry name" value="AAA_15"/>
    <property type="match status" value="1"/>
</dbReference>